<dbReference type="AlphaFoldDB" id="X1TGL4"/>
<accession>X1TGL4</accession>
<feature type="transmembrane region" description="Helical" evidence="1">
    <location>
        <begin position="102"/>
        <end position="123"/>
    </location>
</feature>
<keyword evidence="1" id="KW-0472">Membrane</keyword>
<feature type="transmembrane region" description="Helical" evidence="1">
    <location>
        <begin position="143"/>
        <end position="166"/>
    </location>
</feature>
<keyword evidence="1" id="KW-0812">Transmembrane</keyword>
<feature type="transmembrane region" description="Helical" evidence="1">
    <location>
        <begin position="178"/>
        <end position="198"/>
    </location>
</feature>
<evidence type="ECO:0000313" key="2">
    <source>
        <dbReference type="EMBL" id="GAI90481.1"/>
    </source>
</evidence>
<keyword evidence="1" id="KW-1133">Transmembrane helix</keyword>
<protein>
    <submittedName>
        <fullName evidence="2">Uncharacterized protein</fullName>
    </submittedName>
</protein>
<proteinExistence type="predicted"/>
<comment type="caution">
    <text evidence="2">The sequence shown here is derived from an EMBL/GenBank/DDBJ whole genome shotgun (WGS) entry which is preliminary data.</text>
</comment>
<feature type="non-terminal residue" evidence="2">
    <location>
        <position position="200"/>
    </location>
</feature>
<gene>
    <name evidence="2" type="ORF">S12H4_38222</name>
</gene>
<feature type="transmembrane region" description="Helical" evidence="1">
    <location>
        <begin position="20"/>
        <end position="38"/>
    </location>
</feature>
<organism evidence="2">
    <name type="scientific">marine sediment metagenome</name>
    <dbReference type="NCBI Taxonomy" id="412755"/>
    <lineage>
        <taxon>unclassified sequences</taxon>
        <taxon>metagenomes</taxon>
        <taxon>ecological metagenomes</taxon>
    </lineage>
</organism>
<evidence type="ECO:0000256" key="1">
    <source>
        <dbReference type="SAM" id="Phobius"/>
    </source>
</evidence>
<name>X1TGL4_9ZZZZ</name>
<dbReference type="PROSITE" id="PS51257">
    <property type="entry name" value="PROKAR_LIPOPROTEIN"/>
    <property type="match status" value="1"/>
</dbReference>
<sequence length="200" mass="22310">MLNKEAAERLRQWGQSRPGAVIWVLAFVACIPGLWVLLPSFDVDPDMIHQAPTMMSYGVGDLYRLFTEPAPWGDGSYRPFVFLTWWFEGAIFGDYAPGWGFVSWLMGVACAALTGLVALRVSGSQMAALTATLLVSLRQSTSWQLLGFLTAVVGALLLLLSIWWLFERVRKRRIADALAASLSGLGILWVLIHVEWFFQD</sequence>
<reference evidence="2" key="1">
    <citation type="journal article" date="2014" name="Front. Microbiol.">
        <title>High frequency of phylogenetically diverse reductive dehalogenase-homologous genes in deep subseafloor sedimentary metagenomes.</title>
        <authorList>
            <person name="Kawai M."/>
            <person name="Futagami T."/>
            <person name="Toyoda A."/>
            <person name="Takaki Y."/>
            <person name="Nishi S."/>
            <person name="Hori S."/>
            <person name="Arai W."/>
            <person name="Tsubouchi T."/>
            <person name="Morono Y."/>
            <person name="Uchiyama I."/>
            <person name="Ito T."/>
            <person name="Fujiyama A."/>
            <person name="Inagaki F."/>
            <person name="Takami H."/>
        </authorList>
    </citation>
    <scope>NUCLEOTIDE SEQUENCE</scope>
    <source>
        <strain evidence="2">Expedition CK06-06</strain>
    </source>
</reference>
<dbReference type="EMBL" id="BARW01022983">
    <property type="protein sequence ID" value="GAI90481.1"/>
    <property type="molecule type" value="Genomic_DNA"/>
</dbReference>